<keyword evidence="1" id="KW-0732">Signal</keyword>
<sequence length="83" mass="8461">MNLLLLLSALLSALTGAVPGVRGQSAQAVAQGSVCSRSVAAAPVKVAIRPAAVLASLEDVCVSAALRVIALSKAPIWAERRRE</sequence>
<evidence type="ECO:0000313" key="3">
    <source>
        <dbReference type="Proteomes" id="UP000249555"/>
    </source>
</evidence>
<organism evidence="2 3">
    <name type="scientific">Sphingomonas taxi</name>
    <dbReference type="NCBI Taxonomy" id="1549858"/>
    <lineage>
        <taxon>Bacteria</taxon>
        <taxon>Pseudomonadati</taxon>
        <taxon>Pseudomonadota</taxon>
        <taxon>Alphaproteobacteria</taxon>
        <taxon>Sphingomonadales</taxon>
        <taxon>Sphingomonadaceae</taxon>
        <taxon>Sphingomonas</taxon>
    </lineage>
</organism>
<evidence type="ECO:0000313" key="2">
    <source>
        <dbReference type="EMBL" id="PZO75374.1"/>
    </source>
</evidence>
<protein>
    <submittedName>
        <fullName evidence="2">Uncharacterized protein</fullName>
    </submittedName>
</protein>
<reference evidence="2 3" key="1">
    <citation type="submission" date="2017-08" db="EMBL/GenBank/DDBJ databases">
        <title>Infants hospitalized years apart are colonized by the same room-sourced microbial strains.</title>
        <authorList>
            <person name="Brooks B."/>
            <person name="Olm M.R."/>
            <person name="Firek B.A."/>
            <person name="Baker R."/>
            <person name="Thomas B.C."/>
            <person name="Morowitz M.J."/>
            <person name="Banfield J.F."/>
        </authorList>
    </citation>
    <scope>NUCLEOTIDE SEQUENCE [LARGE SCALE GENOMIC DNA]</scope>
    <source>
        <strain evidence="2">S2_018_000_R3_119</strain>
    </source>
</reference>
<dbReference type="Proteomes" id="UP000249555">
    <property type="component" value="Unassembled WGS sequence"/>
</dbReference>
<feature type="chain" id="PRO_5015875863" evidence="1">
    <location>
        <begin position="18"/>
        <end position="83"/>
    </location>
</feature>
<dbReference type="EMBL" id="QFMX01000004">
    <property type="protein sequence ID" value="PZO75374.1"/>
    <property type="molecule type" value="Genomic_DNA"/>
</dbReference>
<proteinExistence type="predicted"/>
<comment type="caution">
    <text evidence="2">The sequence shown here is derived from an EMBL/GenBank/DDBJ whole genome shotgun (WGS) entry which is preliminary data.</text>
</comment>
<evidence type="ECO:0000256" key="1">
    <source>
        <dbReference type="SAM" id="SignalP"/>
    </source>
</evidence>
<name>A0A2W4Z014_9SPHN</name>
<gene>
    <name evidence="2" type="ORF">DI640_05035</name>
</gene>
<feature type="signal peptide" evidence="1">
    <location>
        <begin position="1"/>
        <end position="17"/>
    </location>
</feature>
<accession>A0A2W4Z014</accession>
<dbReference type="AlphaFoldDB" id="A0A2W4Z014"/>